<proteinExistence type="predicted"/>
<comment type="caution">
    <text evidence="1">The sequence shown here is derived from an EMBL/GenBank/DDBJ whole genome shotgun (WGS) entry which is preliminary data.</text>
</comment>
<dbReference type="EMBL" id="JADOES010000041">
    <property type="protein sequence ID" value="MBT9317219.1"/>
    <property type="molecule type" value="Genomic_DNA"/>
</dbReference>
<dbReference type="AlphaFoldDB" id="A0A947DJ58"/>
<evidence type="ECO:0000313" key="1">
    <source>
        <dbReference type="EMBL" id="MBT9317219.1"/>
    </source>
</evidence>
<keyword evidence="2" id="KW-1185">Reference proteome</keyword>
<reference evidence="1" key="1">
    <citation type="submission" date="2020-11" db="EMBL/GenBank/DDBJ databases">
        <authorList>
            <person name="Konstantinou D."/>
            <person name="Gkelis S."/>
            <person name="Popin R."/>
            <person name="Fewer D."/>
            <person name="Sivonen K."/>
        </authorList>
    </citation>
    <scope>NUCLEOTIDE SEQUENCE</scope>
    <source>
        <strain evidence="1">TAU-MAC 1115</strain>
    </source>
</reference>
<dbReference type="Proteomes" id="UP000717364">
    <property type="component" value="Unassembled WGS sequence"/>
</dbReference>
<gene>
    <name evidence="1" type="ORF">IXB50_17485</name>
</gene>
<organism evidence="1 2">
    <name type="scientific">Leptothoe spongobia TAU-MAC 1115</name>
    <dbReference type="NCBI Taxonomy" id="1967444"/>
    <lineage>
        <taxon>Bacteria</taxon>
        <taxon>Bacillati</taxon>
        <taxon>Cyanobacteriota</taxon>
        <taxon>Cyanophyceae</taxon>
        <taxon>Nodosilineales</taxon>
        <taxon>Cymatolegaceae</taxon>
        <taxon>Leptothoe</taxon>
        <taxon>Leptothoe spongobia</taxon>
    </lineage>
</organism>
<reference evidence="1" key="2">
    <citation type="journal article" date="2021" name="Mar. Drugs">
        <title>Genome Reduction and Secondary Metabolism of the Marine Sponge-Associated Cyanobacterium Leptothoe.</title>
        <authorList>
            <person name="Konstantinou D."/>
            <person name="Popin R.V."/>
            <person name="Fewer D.P."/>
            <person name="Sivonen K."/>
            <person name="Gkelis S."/>
        </authorList>
    </citation>
    <scope>NUCLEOTIDE SEQUENCE</scope>
    <source>
        <strain evidence="1">TAU-MAC 1115</strain>
    </source>
</reference>
<sequence>MASRLGELTCITLAIATVAVPIAAGKVGTRLGTYTAIRQARLDRESIEPITVQPYELEPIIATQLEPSHEDCLWSKQHLSHPTNHPSYLPMKVAFHEWHRRM</sequence>
<accession>A0A947DJ58</accession>
<protein>
    <submittedName>
        <fullName evidence="1">Uncharacterized protein</fullName>
    </submittedName>
</protein>
<name>A0A947DJ58_9CYAN</name>
<evidence type="ECO:0000313" key="2">
    <source>
        <dbReference type="Proteomes" id="UP000717364"/>
    </source>
</evidence>
<dbReference type="RefSeq" id="WP_215610287.1">
    <property type="nucleotide sequence ID" value="NZ_JADOES010000041.1"/>
</dbReference>